<name>A0A9Q0JTS4_9MAGN</name>
<comment type="caution">
    <text evidence="1">The sequence shown here is derived from an EMBL/GenBank/DDBJ whole genome shotgun (WGS) entry which is preliminary data.</text>
</comment>
<reference evidence="1" key="1">
    <citation type="journal article" date="2023" name="Plant J.">
        <title>The genome of the king protea, Protea cynaroides.</title>
        <authorList>
            <person name="Chang J."/>
            <person name="Duong T.A."/>
            <person name="Schoeman C."/>
            <person name="Ma X."/>
            <person name="Roodt D."/>
            <person name="Barker N."/>
            <person name="Li Z."/>
            <person name="Van de Peer Y."/>
            <person name="Mizrachi E."/>
        </authorList>
    </citation>
    <scope>NUCLEOTIDE SEQUENCE</scope>
    <source>
        <tissue evidence="1">Young leaves</tissue>
    </source>
</reference>
<evidence type="ECO:0000313" key="2">
    <source>
        <dbReference type="Proteomes" id="UP001141806"/>
    </source>
</evidence>
<dbReference type="EMBL" id="JAMYWD010000012">
    <property type="protein sequence ID" value="KAJ4951526.1"/>
    <property type="molecule type" value="Genomic_DNA"/>
</dbReference>
<protein>
    <submittedName>
        <fullName evidence="1">Uncharacterized protein</fullName>
    </submittedName>
</protein>
<evidence type="ECO:0000313" key="1">
    <source>
        <dbReference type="EMBL" id="KAJ4951526.1"/>
    </source>
</evidence>
<gene>
    <name evidence="1" type="ORF">NE237_028358</name>
</gene>
<proteinExistence type="predicted"/>
<keyword evidence="2" id="KW-1185">Reference proteome</keyword>
<accession>A0A9Q0JTS4</accession>
<sequence>MGLPRIFDGTMETTLIGWRNELTRQKEDLLPWEAMTGEVPTAMVFMTSRGLKESIAFGGMISMVNKSSGQEEGVIPVSQRRSTIPSWSQDVVVLSTDGSRSANGALQVVLESATVVVSMATCWVLLEFHPGHGRSTIGSAGGLVDPPTRVLQIEVGTRESGEEGTHCSASSNGCIGTFGSCRCLGRLFTYCAIVAVECEWISDSVIAYDVFVCGT</sequence>
<dbReference type="AlphaFoldDB" id="A0A9Q0JTS4"/>
<dbReference type="Proteomes" id="UP001141806">
    <property type="component" value="Unassembled WGS sequence"/>
</dbReference>
<organism evidence="1 2">
    <name type="scientific">Protea cynaroides</name>
    <dbReference type="NCBI Taxonomy" id="273540"/>
    <lineage>
        <taxon>Eukaryota</taxon>
        <taxon>Viridiplantae</taxon>
        <taxon>Streptophyta</taxon>
        <taxon>Embryophyta</taxon>
        <taxon>Tracheophyta</taxon>
        <taxon>Spermatophyta</taxon>
        <taxon>Magnoliopsida</taxon>
        <taxon>Proteales</taxon>
        <taxon>Proteaceae</taxon>
        <taxon>Protea</taxon>
    </lineage>
</organism>